<feature type="compositionally biased region" description="Acidic residues" evidence="1">
    <location>
        <begin position="207"/>
        <end position="219"/>
    </location>
</feature>
<comment type="caution">
    <text evidence="2">The sequence shown here is derived from an EMBL/GenBank/DDBJ whole genome shotgun (WGS) entry which is preliminary data.</text>
</comment>
<feature type="region of interest" description="Disordered" evidence="1">
    <location>
        <begin position="205"/>
        <end position="233"/>
    </location>
</feature>
<gene>
    <name evidence="2" type="ORF">H9623_18855</name>
</gene>
<accession>A0A9D5Z1C2</accession>
<evidence type="ECO:0000313" key="2">
    <source>
        <dbReference type="EMBL" id="MBE7702356.1"/>
    </source>
</evidence>
<dbReference type="RefSeq" id="WP_191804166.1">
    <property type="nucleotide sequence ID" value="NZ_JACSPN010000044.1"/>
</dbReference>
<dbReference type="Proteomes" id="UP000822993">
    <property type="component" value="Unassembled WGS sequence"/>
</dbReference>
<evidence type="ECO:0000313" key="3">
    <source>
        <dbReference type="Proteomes" id="UP000822993"/>
    </source>
</evidence>
<reference evidence="2 3" key="1">
    <citation type="submission" date="2020-08" db="EMBL/GenBank/DDBJ databases">
        <title>A Genomic Blueprint of the Chicken Gut Microbiome.</title>
        <authorList>
            <person name="Gilroy R."/>
            <person name="Ravi A."/>
            <person name="Getino M."/>
            <person name="Pursley I."/>
            <person name="Horton D.L."/>
            <person name="Alikhan N.-F."/>
            <person name="Baker D."/>
            <person name="Gharbi K."/>
            <person name="Hall N."/>
            <person name="Watson M."/>
            <person name="Adriaenssens E.M."/>
            <person name="Foster-Nyarko E."/>
            <person name="Jarju S."/>
            <person name="Secka A."/>
            <person name="Antonio M."/>
            <person name="Oren A."/>
            <person name="Chaudhuri R."/>
            <person name="La Ragione R.M."/>
            <person name="Hildebrand F."/>
            <person name="Pallen M.J."/>
        </authorList>
    </citation>
    <scope>NUCLEOTIDE SEQUENCE [LARGE SCALE GENOMIC DNA]</scope>
    <source>
        <strain evidence="2 3">Sa1BUA8</strain>
    </source>
</reference>
<proteinExistence type="predicted"/>
<name>A0A9D5Z1C2_9CELL</name>
<organism evidence="2 3">
    <name type="scientific">Oerskovia douganii</name>
    <dbReference type="NCBI Taxonomy" id="2762210"/>
    <lineage>
        <taxon>Bacteria</taxon>
        <taxon>Bacillati</taxon>
        <taxon>Actinomycetota</taxon>
        <taxon>Actinomycetes</taxon>
        <taxon>Micrococcales</taxon>
        <taxon>Cellulomonadaceae</taxon>
        <taxon>Oerskovia</taxon>
    </lineage>
</organism>
<dbReference type="EMBL" id="JACSPN010000044">
    <property type="protein sequence ID" value="MBE7702356.1"/>
    <property type="molecule type" value="Genomic_DNA"/>
</dbReference>
<keyword evidence="3" id="KW-1185">Reference proteome</keyword>
<protein>
    <submittedName>
        <fullName evidence="2">Uncharacterized protein</fullName>
    </submittedName>
</protein>
<evidence type="ECO:0000256" key="1">
    <source>
        <dbReference type="SAM" id="MobiDB-lite"/>
    </source>
</evidence>
<dbReference type="AlphaFoldDB" id="A0A9D5Z1C2"/>
<sequence>MTAPDTSQVRRTGELGLLLPSDWWVVHLQDERARRRSVQALVQRQFGRTDSPTPLALDARRELDAVTLAAARSGGGIMAFSLLRVADVPLPASVTTFRLPAPTGPAAGSGDTLIALAELIRSEDVSTEVELAEGPLGQVVRAVSVGRGPEALGAETIDQLSVRYWLDPDDGLGRYHLAFSTPLVRFRDAMLDLFDVLVASVGYSEPGAEDGDSAPGDDEASNHDEWPTPGVGT</sequence>